<keyword evidence="1" id="KW-0677">Repeat</keyword>
<dbReference type="InterPro" id="IPR019734">
    <property type="entry name" value="TPR_rpt"/>
</dbReference>
<dbReference type="Proteomes" id="UP001232063">
    <property type="component" value="Unassembled WGS sequence"/>
</dbReference>
<dbReference type="PROSITE" id="PS50005">
    <property type="entry name" value="TPR"/>
    <property type="match status" value="1"/>
</dbReference>
<feature type="repeat" description="TPR" evidence="3">
    <location>
        <begin position="52"/>
        <end position="85"/>
    </location>
</feature>
<dbReference type="Pfam" id="PF13432">
    <property type="entry name" value="TPR_16"/>
    <property type="match status" value="1"/>
</dbReference>
<dbReference type="EMBL" id="JASJOU010000004">
    <property type="protein sequence ID" value="MDJ1501836.1"/>
    <property type="molecule type" value="Genomic_DNA"/>
</dbReference>
<organism evidence="4 5">
    <name type="scientific">Xanthocytophaga agilis</name>
    <dbReference type="NCBI Taxonomy" id="3048010"/>
    <lineage>
        <taxon>Bacteria</taxon>
        <taxon>Pseudomonadati</taxon>
        <taxon>Bacteroidota</taxon>
        <taxon>Cytophagia</taxon>
        <taxon>Cytophagales</taxon>
        <taxon>Rhodocytophagaceae</taxon>
        <taxon>Xanthocytophaga</taxon>
    </lineage>
</organism>
<sequence>MARIFLLLVIFLSFISCSRKTVESIIDEGFQEDGQKAISLYSKAIKREPQNVEAYWRRGDEYYKIKQYERAIDDFNRAIRIDSAFNAGYLFGDRGLTKHALKDYHGAINDFTIALELCPPAEPSTPREKFYYYRSLSKIRLTDTLAALNDLDSAIYYWNIYPDARLLRARIRMKKGEYNEALQDYQACQCLSSTEEFEEYAVDSFYYGLAKFKTGDSTYCPHWQIALKYKYPGVNDYILKYCKDN</sequence>
<dbReference type="RefSeq" id="WP_314511503.1">
    <property type="nucleotide sequence ID" value="NZ_JASJOU010000004.1"/>
</dbReference>
<dbReference type="SUPFAM" id="SSF48452">
    <property type="entry name" value="TPR-like"/>
    <property type="match status" value="1"/>
</dbReference>
<evidence type="ECO:0000313" key="4">
    <source>
        <dbReference type="EMBL" id="MDJ1501836.1"/>
    </source>
</evidence>
<comment type="caution">
    <text evidence="4">The sequence shown here is derived from an EMBL/GenBank/DDBJ whole genome shotgun (WGS) entry which is preliminary data.</text>
</comment>
<dbReference type="InterPro" id="IPR050498">
    <property type="entry name" value="Ycf3"/>
</dbReference>
<accession>A0AAE3R152</accession>
<evidence type="ECO:0000256" key="1">
    <source>
        <dbReference type="ARBA" id="ARBA00022737"/>
    </source>
</evidence>
<dbReference type="AlphaFoldDB" id="A0AAE3R152"/>
<dbReference type="PROSITE" id="PS51257">
    <property type="entry name" value="PROKAR_LIPOPROTEIN"/>
    <property type="match status" value="1"/>
</dbReference>
<proteinExistence type="predicted"/>
<dbReference type="Gene3D" id="1.25.40.10">
    <property type="entry name" value="Tetratricopeptide repeat domain"/>
    <property type="match status" value="2"/>
</dbReference>
<evidence type="ECO:0000256" key="2">
    <source>
        <dbReference type="ARBA" id="ARBA00022803"/>
    </source>
</evidence>
<protein>
    <submittedName>
        <fullName evidence="4">Tetratricopeptide repeat protein</fullName>
    </submittedName>
</protein>
<name>A0AAE3R152_9BACT</name>
<dbReference type="SMART" id="SM00028">
    <property type="entry name" value="TPR"/>
    <property type="match status" value="3"/>
</dbReference>
<dbReference type="PROSITE" id="PS50293">
    <property type="entry name" value="TPR_REGION"/>
    <property type="match status" value="1"/>
</dbReference>
<reference evidence="4" key="1">
    <citation type="submission" date="2023-05" db="EMBL/GenBank/DDBJ databases">
        <authorList>
            <person name="Zhang X."/>
        </authorList>
    </citation>
    <scope>NUCLEOTIDE SEQUENCE</scope>
    <source>
        <strain evidence="4">BD1B2-1</strain>
    </source>
</reference>
<dbReference type="PANTHER" id="PTHR44858">
    <property type="entry name" value="TETRATRICOPEPTIDE REPEAT PROTEIN 6"/>
    <property type="match status" value="1"/>
</dbReference>
<dbReference type="InterPro" id="IPR011990">
    <property type="entry name" value="TPR-like_helical_dom_sf"/>
</dbReference>
<dbReference type="PANTHER" id="PTHR44858:SF1">
    <property type="entry name" value="UDP-N-ACETYLGLUCOSAMINE--PEPTIDE N-ACETYLGLUCOSAMINYLTRANSFERASE SPINDLY-RELATED"/>
    <property type="match status" value="1"/>
</dbReference>
<keyword evidence="2 3" id="KW-0802">TPR repeat</keyword>
<gene>
    <name evidence="4" type="ORF">QNI22_14305</name>
</gene>
<keyword evidence="5" id="KW-1185">Reference proteome</keyword>
<evidence type="ECO:0000313" key="5">
    <source>
        <dbReference type="Proteomes" id="UP001232063"/>
    </source>
</evidence>
<evidence type="ECO:0000256" key="3">
    <source>
        <dbReference type="PROSITE-ProRule" id="PRU00339"/>
    </source>
</evidence>